<reference evidence="3" key="2">
    <citation type="submission" date="2025-08" db="UniProtKB">
        <authorList>
            <consortium name="Ensembl"/>
        </authorList>
    </citation>
    <scope>IDENTIFICATION</scope>
</reference>
<dbReference type="EMBL" id="ABDC03007882">
    <property type="status" value="NOT_ANNOTATED_CDS"/>
    <property type="molecule type" value="Genomic_DNA"/>
</dbReference>
<evidence type="ECO:0000256" key="1">
    <source>
        <dbReference type="ARBA" id="ARBA00009081"/>
    </source>
</evidence>
<evidence type="ECO:0000259" key="2">
    <source>
        <dbReference type="Pfam" id="PF16005"/>
    </source>
</evidence>
<dbReference type="PANTHER" id="PTHR31368:SF6">
    <property type="entry name" value="KH HOMOLOGY DOMAIN-CONTAINING PROTEIN 1"/>
    <property type="match status" value="1"/>
</dbReference>
<dbReference type="GO" id="GO:0003723">
    <property type="term" value="F:RNA binding"/>
    <property type="evidence" value="ECO:0007669"/>
    <property type="project" value="InterPro"/>
</dbReference>
<dbReference type="GO" id="GO:0005737">
    <property type="term" value="C:cytoplasm"/>
    <property type="evidence" value="ECO:0007669"/>
    <property type="project" value="TreeGrafter"/>
</dbReference>
<feature type="domain" description="KH-like RNA-binding" evidence="2">
    <location>
        <begin position="72"/>
        <end position="154"/>
    </location>
</feature>
<dbReference type="AlphaFoldDB" id="A0A8C6EK03"/>
<dbReference type="EMBL" id="ABDC03007881">
    <property type="status" value="NOT_ANNOTATED_CDS"/>
    <property type="molecule type" value="Genomic_DNA"/>
</dbReference>
<evidence type="ECO:0000313" key="4">
    <source>
        <dbReference type="Proteomes" id="UP000694394"/>
    </source>
</evidence>
<dbReference type="GeneTree" id="ENSGT00940000154353"/>
<dbReference type="Pfam" id="PF16005">
    <property type="entry name" value="MOEP19"/>
    <property type="match status" value="1"/>
</dbReference>
<dbReference type="Ensembl" id="ENSMICT00000061255.1">
    <property type="protein sequence ID" value="ENSMICP00000047463.1"/>
    <property type="gene ID" value="ENSMICG00000046937.1"/>
</dbReference>
<comment type="similarity">
    <text evidence="1">Belongs to the KHDC1 family.</text>
</comment>
<organism evidence="3 4">
    <name type="scientific">Microcebus murinus</name>
    <name type="common">Gray mouse lemur</name>
    <name type="synonym">Lemur murinus</name>
    <dbReference type="NCBI Taxonomy" id="30608"/>
    <lineage>
        <taxon>Eukaryota</taxon>
        <taxon>Metazoa</taxon>
        <taxon>Chordata</taxon>
        <taxon>Craniata</taxon>
        <taxon>Vertebrata</taxon>
        <taxon>Euteleostomi</taxon>
        <taxon>Mammalia</taxon>
        <taxon>Eutheria</taxon>
        <taxon>Euarchontoglires</taxon>
        <taxon>Primates</taxon>
        <taxon>Strepsirrhini</taxon>
        <taxon>Lemuriformes</taxon>
        <taxon>Cheirogaleidae</taxon>
        <taxon>Microcebus</taxon>
    </lineage>
</organism>
<accession>A0A8C6EK03</accession>
<name>A0A8C6EK03_MICMU</name>
<dbReference type="PANTHER" id="PTHR31368">
    <property type="entry name" value="DEVELOPMENT PLURPOTENCY-ASSOCIATED PROTEIN 1/5 FAMILY MEMBER"/>
    <property type="match status" value="1"/>
</dbReference>
<dbReference type="Proteomes" id="UP000694394">
    <property type="component" value="Chromosome 6"/>
</dbReference>
<reference evidence="3" key="3">
    <citation type="submission" date="2025-09" db="UniProtKB">
        <authorList>
            <consortium name="Ensembl"/>
        </authorList>
    </citation>
    <scope>IDENTIFICATION</scope>
</reference>
<dbReference type="InterPro" id="IPR036612">
    <property type="entry name" value="KH_dom_type_1_sf"/>
</dbReference>
<reference evidence="3" key="1">
    <citation type="submission" date="2016-12" db="EMBL/GenBank/DDBJ databases">
        <title>Mouse lemur reference genome and diversity panel.</title>
        <authorList>
            <person name="Harris R."/>
            <person name="Larsen P."/>
            <person name="Liu Y."/>
            <person name="Hughes D.S."/>
            <person name="Murali S."/>
            <person name="Raveendran M."/>
            <person name="Korchina V."/>
            <person name="Wang M."/>
            <person name="Jhangiani S."/>
            <person name="Bandaranaike D."/>
            <person name="Bellair M."/>
            <person name="Blankenburg K."/>
            <person name="Chao H."/>
            <person name="Dahdouli M."/>
            <person name="Dinh H."/>
            <person name="Doddapaneni H."/>
            <person name="English A."/>
            <person name="Firestine M."/>
            <person name="Gnanaolivu R."/>
            <person name="Gross S."/>
            <person name="Hernandez B."/>
            <person name="Javaid M."/>
            <person name="Jayaseelan J."/>
            <person name="Jones J."/>
            <person name="Khan Z."/>
            <person name="Kovar C."/>
            <person name="Kurapati P."/>
            <person name="Le B."/>
            <person name="Lee S."/>
            <person name="Li M."/>
            <person name="Mathew T."/>
            <person name="Narasimhan A."/>
            <person name="Ngo D."/>
            <person name="Nguyen L."/>
            <person name="Okwuonu G."/>
            <person name="Ongeri F."/>
            <person name="Osuji N."/>
            <person name="Pu L.-L."/>
            <person name="Puazo M."/>
            <person name="Quiroz J."/>
            <person name="Raj R."/>
            <person name="Rajbhandari K."/>
            <person name="Reid J.G."/>
            <person name="Santibanez J."/>
            <person name="Sexton D."/>
            <person name="Skinner E."/>
            <person name="Vee V."/>
            <person name="Weissenberger G."/>
            <person name="Wu Y."/>
            <person name="Xin Y."/>
            <person name="Han Y."/>
            <person name="Campbell C."/>
            <person name="Brown A."/>
            <person name="Sullivan B."/>
            <person name="Shelton J."/>
            <person name="Brown S."/>
            <person name="Dudchenko O."/>
            <person name="Machol I."/>
            <person name="Durand N."/>
            <person name="Shamim M."/>
            <person name="Lieberman A."/>
            <person name="Muzny D.M."/>
            <person name="Richards S."/>
            <person name="Yoder A."/>
            <person name="Worley K.C."/>
            <person name="Rogers J."/>
            <person name="Gibbs R.A."/>
        </authorList>
    </citation>
    <scope>NUCLEOTIDE SEQUENCE [LARGE SCALE GENOMIC DNA]</scope>
</reference>
<dbReference type="Gene3D" id="3.30.1370.10">
    <property type="entry name" value="K Homology domain, type 1"/>
    <property type="match status" value="1"/>
</dbReference>
<dbReference type="CDD" id="cd12795">
    <property type="entry name" value="FILIA_N_like"/>
    <property type="match status" value="1"/>
</dbReference>
<evidence type="ECO:0000313" key="3">
    <source>
        <dbReference type="Ensembl" id="ENSMICP00000047463.1"/>
    </source>
</evidence>
<protein>
    <recommendedName>
        <fullName evidence="2">KH-like RNA-binding domain-containing protein</fullName>
    </recommendedName>
</protein>
<proteinExistence type="inferred from homology"/>
<gene>
    <name evidence="3" type="primary">LOC105884652</name>
</gene>
<dbReference type="InterPro" id="IPR031952">
    <property type="entry name" value="MOEP19_KH-like"/>
</dbReference>
<dbReference type="EMBL" id="ABDC03007880">
    <property type="status" value="NOT_ANNOTATED_CDS"/>
    <property type="molecule type" value="Genomic_DNA"/>
</dbReference>
<keyword evidence="4" id="KW-1185">Reference proteome</keyword>
<sequence length="216" mass="25176">MGTVLRRLFAVFFAMERFSRRGFVIYIYGWPFSQTRVLLLLGTMSLQLCLRRNRGERIWGQRVDMETGLPSKKPWWTEPENFRAPRVFYLEEDQEELIFGHSDTYLHCIEVHSYTLIQLERWFTARGHTRVIAVGPFRATQWLLHMMSRVISQDSYHHAQGLKMLERVRSQPLTEDDLETPMSMDMSGTISLSAPEASPSHLAACSGFHLSSLYWG</sequence>
<dbReference type="EMBL" id="ABDC03007879">
    <property type="status" value="NOT_ANNOTATED_CDS"/>
    <property type="molecule type" value="Genomic_DNA"/>
</dbReference>